<dbReference type="Gene3D" id="2.60.120.260">
    <property type="entry name" value="Galactose-binding domain-like"/>
    <property type="match status" value="2"/>
</dbReference>
<evidence type="ECO:0000259" key="9">
    <source>
        <dbReference type="SMART" id="SM01029"/>
    </source>
</evidence>
<dbReference type="FunFam" id="3.20.20.80:FF:000040">
    <property type="entry name" value="Beta-galactosidase A"/>
    <property type="match status" value="1"/>
</dbReference>
<dbReference type="InterPro" id="IPR025300">
    <property type="entry name" value="BetaGal_jelly_roll_dom"/>
</dbReference>
<comment type="catalytic activity">
    <reaction evidence="1">
        <text>Hydrolysis of terminal non-reducing beta-D-galactose residues in beta-D-galactosides.</text>
        <dbReference type="EC" id="3.2.1.23"/>
    </reaction>
</comment>
<evidence type="ECO:0000313" key="10">
    <source>
        <dbReference type="EMBL" id="EED15311.1"/>
    </source>
</evidence>
<dbReference type="FunFam" id="2.60.120.260:FF:000065">
    <property type="entry name" value="Beta-galactosidase A"/>
    <property type="match status" value="1"/>
</dbReference>
<accession>B8MKF6</accession>
<dbReference type="Gene3D" id="2.60.390.10">
    <property type="entry name" value="Beta-galactosidase, domain 3"/>
    <property type="match status" value="1"/>
</dbReference>
<dbReference type="InterPro" id="IPR037110">
    <property type="entry name" value="Betagal_dom2_sf"/>
</dbReference>
<dbReference type="Pfam" id="PF13364">
    <property type="entry name" value="BetaGal_ABD2"/>
    <property type="match status" value="2"/>
</dbReference>
<dbReference type="GO" id="GO:0004565">
    <property type="term" value="F:beta-galactosidase activity"/>
    <property type="evidence" value="ECO:0007669"/>
    <property type="project" value="UniProtKB-EC"/>
</dbReference>
<dbReference type="InterPro" id="IPR036833">
    <property type="entry name" value="BetaGal_dom3_sf"/>
</dbReference>
<dbReference type="InterPro" id="IPR018954">
    <property type="entry name" value="Betagal_dom2"/>
</dbReference>
<dbReference type="InterPro" id="IPR001944">
    <property type="entry name" value="Glycoside_Hdrlase_35"/>
</dbReference>
<evidence type="ECO:0000256" key="5">
    <source>
        <dbReference type="ARBA" id="ARBA00022801"/>
    </source>
</evidence>
<keyword evidence="5" id="KW-0378">Hydrolase</keyword>
<dbReference type="Proteomes" id="UP000001745">
    <property type="component" value="Unassembled WGS sequence"/>
</dbReference>
<evidence type="ECO:0000256" key="8">
    <source>
        <dbReference type="RuleBase" id="RU003679"/>
    </source>
</evidence>
<protein>
    <recommendedName>
        <fullName evidence="3">beta-galactosidase</fullName>
        <ecNumber evidence="3">3.2.1.23</ecNumber>
    </recommendedName>
</protein>
<dbReference type="VEuPathDB" id="FungiDB:TSTA_047570"/>
<keyword evidence="4" id="KW-0732">Signal</keyword>
<dbReference type="FunFam" id="2.102.20.10:FF:000001">
    <property type="entry name" value="Beta-galactosidase A"/>
    <property type="match status" value="1"/>
</dbReference>
<gene>
    <name evidence="10" type="ORF">TSTA_047570</name>
</gene>
<dbReference type="SUPFAM" id="SSF49785">
    <property type="entry name" value="Galactose-binding domain-like"/>
    <property type="match status" value="2"/>
</dbReference>
<dbReference type="PhylomeDB" id="B8MKF6"/>
<dbReference type="Pfam" id="PF13363">
    <property type="entry name" value="BetaGal_dom3"/>
    <property type="match status" value="1"/>
</dbReference>
<feature type="domain" description="Beta-galactosidase" evidence="9">
    <location>
        <begin position="360"/>
        <end position="536"/>
    </location>
</feature>
<dbReference type="PANTHER" id="PTHR23421">
    <property type="entry name" value="BETA-GALACTOSIDASE RELATED"/>
    <property type="match status" value="1"/>
</dbReference>
<evidence type="ECO:0000256" key="6">
    <source>
        <dbReference type="ARBA" id="ARBA00023180"/>
    </source>
</evidence>
<dbReference type="STRING" id="441959.B8MKF6"/>
<evidence type="ECO:0000256" key="7">
    <source>
        <dbReference type="ARBA" id="ARBA00023295"/>
    </source>
</evidence>
<comment type="similarity">
    <text evidence="2 8">Belongs to the glycosyl hydrolase 35 family.</text>
</comment>
<dbReference type="SMART" id="SM01029">
    <property type="entry name" value="BetaGal_dom2"/>
    <property type="match status" value="1"/>
</dbReference>
<evidence type="ECO:0000256" key="3">
    <source>
        <dbReference type="ARBA" id="ARBA00012756"/>
    </source>
</evidence>
<dbReference type="InterPro" id="IPR008979">
    <property type="entry name" value="Galactose-bd-like_sf"/>
</dbReference>
<dbReference type="EC" id="3.2.1.23" evidence="3"/>
<dbReference type="OrthoDB" id="1657402at2759"/>
<dbReference type="PRINTS" id="PR00742">
    <property type="entry name" value="GLHYDRLASE35"/>
</dbReference>
<sequence>MAASSSSSPVTWDKYSLSINGERLFVFAGEFHYLRLPVPELWLDVFQKLKANGFNAISVYFFWNYHSASEGIYDFESGAHNIQRLFDYAKETGIYIIARPGPYANGELSAGGFALWAANGLLGRERTSDSQYYNLWSPWMTEIGKIIAANQITEGGPVILVQHENELQETTHSANNTLVLYMEQILKVLADAGIVVPSTHNEKGMRSVSWSTDYENVGGAVNIYGLDSYPGGLSCTNPNAGFDLIRTYYQWFQNYSYTQPEFLPEFEGGYFTPWGDVFYDDCSSMLLPEYADVFYKNNIGSRITLQSLYMTYGGTNWGHIAAPVVYTSYDYNAPLRETREIRDKLKQTKLLGLFTRVSSDLLQTDMMGNGTGYTTGADIFTWALRNPETNAGFYVVAQEDSSSVTDVVFDLEVETSTGPVKISNIELSGRQSKIIATDYKVGDTTLLYCSTDILTYATLDVDVLVLYLNEGQTGTFVLARSSSGLKYIVYGNSTVTTSQSSHGTVYTYTQGKGVSAIKFSNGYLVYLLDKYTAWNFFAPSLVSSPIVKPDEHLFVIGPYLVREASIKDHTLELRGDNENTTSIEIYHGNPSISTITWNNKPLPTTRTAYGSLIGTIPGTEHISISLPKLTSWKSHNTIPEIDPNYDDSNWVVCDKKTTFNSIPPMSFPVLYSGDYGYHAGPKIYRGRFGNTNATGVNITAQNGYAAGWSAWLNGKYVGGEPGDPSMEATSAVLKFDSSNLKQDDTENVLTVLVDYTGHDEDNVRPTGAQNPRGLLGAVFQGPTSTDFTSWKIQGNAGGEKNIDPLRGPMNEGGLYGERLGWHLPGFKPSTESGWDDKSPSDGVHGASGRFYLTEFTFDLGANSHTLDVPIGIRLNASSTSGPAVVYVWLNGYKFAHYLPHIGPQTVFPFQPGILNIQGSDGRERTNTLAICIWAMTGQSVALDVVELVVYGKYVSSFNFGRDWRYLQPGWKDRSEYA</sequence>
<name>B8MKF6_TALSN</name>
<dbReference type="Pfam" id="PF01301">
    <property type="entry name" value="Glyco_hydro_35"/>
    <property type="match status" value="1"/>
</dbReference>
<dbReference type="InterPro" id="IPR017853">
    <property type="entry name" value="GH"/>
</dbReference>
<proteinExistence type="inferred from homology"/>
<keyword evidence="7" id="KW-0326">Glycosidase</keyword>
<evidence type="ECO:0000256" key="4">
    <source>
        <dbReference type="ARBA" id="ARBA00022729"/>
    </source>
</evidence>
<dbReference type="SUPFAM" id="SSF117100">
    <property type="entry name" value="Beta-galactosidase LacA, domain 3"/>
    <property type="match status" value="1"/>
</dbReference>
<dbReference type="SUPFAM" id="SSF51445">
    <property type="entry name" value="(Trans)glycosidases"/>
    <property type="match status" value="1"/>
</dbReference>
<dbReference type="InParanoid" id="B8MKF6"/>
<evidence type="ECO:0000313" key="11">
    <source>
        <dbReference type="Proteomes" id="UP000001745"/>
    </source>
</evidence>
<keyword evidence="6" id="KW-0325">Glycoprotein</keyword>
<dbReference type="EMBL" id="EQ962657">
    <property type="protein sequence ID" value="EED15311.1"/>
    <property type="molecule type" value="Genomic_DNA"/>
</dbReference>
<evidence type="ECO:0000256" key="2">
    <source>
        <dbReference type="ARBA" id="ARBA00009809"/>
    </source>
</evidence>
<dbReference type="RefSeq" id="XP_002485264.1">
    <property type="nucleotide sequence ID" value="XM_002485219.1"/>
</dbReference>
<dbReference type="InterPro" id="IPR025972">
    <property type="entry name" value="BetaGal_dom3"/>
</dbReference>
<evidence type="ECO:0000256" key="1">
    <source>
        <dbReference type="ARBA" id="ARBA00001412"/>
    </source>
</evidence>
<dbReference type="Gene3D" id="2.102.20.10">
    <property type="entry name" value="Beta-galactosidase, domain 2"/>
    <property type="match status" value="1"/>
</dbReference>
<dbReference type="Gene3D" id="3.20.20.80">
    <property type="entry name" value="Glycosidases"/>
    <property type="match status" value="1"/>
</dbReference>
<dbReference type="SUPFAM" id="SSF51011">
    <property type="entry name" value="Glycosyl hydrolase domain"/>
    <property type="match status" value="1"/>
</dbReference>
<dbReference type="AlphaFoldDB" id="B8MKF6"/>
<dbReference type="Pfam" id="PF10435">
    <property type="entry name" value="BetaGal_dom2"/>
    <property type="match status" value="1"/>
</dbReference>
<organism evidence="10 11">
    <name type="scientific">Talaromyces stipitatus (strain ATCC 10500 / CBS 375.48 / QM 6759 / NRRL 1006)</name>
    <name type="common">Penicillium stipitatum</name>
    <dbReference type="NCBI Taxonomy" id="441959"/>
    <lineage>
        <taxon>Eukaryota</taxon>
        <taxon>Fungi</taxon>
        <taxon>Dikarya</taxon>
        <taxon>Ascomycota</taxon>
        <taxon>Pezizomycotina</taxon>
        <taxon>Eurotiomycetes</taxon>
        <taxon>Eurotiomycetidae</taxon>
        <taxon>Eurotiales</taxon>
        <taxon>Trichocomaceae</taxon>
        <taxon>Talaromyces</taxon>
        <taxon>Talaromyces sect. Talaromyces</taxon>
    </lineage>
</organism>
<reference evidence="11" key="1">
    <citation type="journal article" date="2015" name="Genome Announc.">
        <title>Genome sequence of the AIDS-associated pathogen Penicillium marneffei (ATCC18224) and its near taxonomic relative Talaromyces stipitatus (ATCC10500).</title>
        <authorList>
            <person name="Nierman W.C."/>
            <person name="Fedorova-Abrams N.D."/>
            <person name="Andrianopoulos A."/>
        </authorList>
    </citation>
    <scope>NUCLEOTIDE SEQUENCE [LARGE SCALE GENOMIC DNA]</scope>
    <source>
        <strain evidence="11">ATCC 10500 / CBS 375.48 / QM 6759 / NRRL 1006</strain>
    </source>
</reference>
<dbReference type="GeneID" id="8099307"/>
<dbReference type="eggNOG" id="KOG0496">
    <property type="taxonomic scope" value="Eukaryota"/>
</dbReference>
<dbReference type="InterPro" id="IPR031330">
    <property type="entry name" value="Gly_Hdrlase_35_cat"/>
</dbReference>
<keyword evidence="11" id="KW-1185">Reference proteome</keyword>
<dbReference type="HOGENOM" id="CLU_005732_2_1_1"/>
<dbReference type="GO" id="GO:0005975">
    <property type="term" value="P:carbohydrate metabolic process"/>
    <property type="evidence" value="ECO:0007669"/>
    <property type="project" value="InterPro"/>
</dbReference>
<dbReference type="OMA" id="PEFEGGW"/>